<dbReference type="InterPro" id="IPR013879">
    <property type="entry name" value="DUF1761"/>
</dbReference>
<reference evidence="2" key="1">
    <citation type="journal article" date="2023" name="Mol. Biol. Evol.">
        <title>Third-Generation Sequencing Reveals the Adaptive Role of the Epigenome in Three Deep-Sea Polychaetes.</title>
        <authorList>
            <person name="Perez M."/>
            <person name="Aroh O."/>
            <person name="Sun Y."/>
            <person name="Lan Y."/>
            <person name="Juniper S.K."/>
            <person name="Young C.R."/>
            <person name="Angers B."/>
            <person name="Qian P.Y."/>
        </authorList>
    </citation>
    <scope>NUCLEOTIDE SEQUENCE</scope>
    <source>
        <strain evidence="2">P08H-3</strain>
    </source>
</reference>
<accession>A0AAD9J655</accession>
<comment type="caution">
    <text evidence="2">The sequence shown here is derived from an EMBL/GenBank/DDBJ whole genome shotgun (WGS) entry which is preliminary data.</text>
</comment>
<evidence type="ECO:0000313" key="3">
    <source>
        <dbReference type="Proteomes" id="UP001208570"/>
    </source>
</evidence>
<evidence type="ECO:0000256" key="1">
    <source>
        <dbReference type="SAM" id="Phobius"/>
    </source>
</evidence>
<proteinExistence type="predicted"/>
<name>A0AAD9J655_9ANNE</name>
<organism evidence="2 3">
    <name type="scientific">Paralvinella palmiformis</name>
    <dbReference type="NCBI Taxonomy" id="53620"/>
    <lineage>
        <taxon>Eukaryota</taxon>
        <taxon>Metazoa</taxon>
        <taxon>Spiralia</taxon>
        <taxon>Lophotrochozoa</taxon>
        <taxon>Annelida</taxon>
        <taxon>Polychaeta</taxon>
        <taxon>Sedentaria</taxon>
        <taxon>Canalipalpata</taxon>
        <taxon>Terebellida</taxon>
        <taxon>Terebelliformia</taxon>
        <taxon>Alvinellidae</taxon>
        <taxon>Paralvinella</taxon>
    </lineage>
</organism>
<keyword evidence="3" id="KW-1185">Reference proteome</keyword>
<keyword evidence="1" id="KW-1133">Transmembrane helix</keyword>
<gene>
    <name evidence="2" type="ORF">LSH36_581g01028</name>
</gene>
<evidence type="ECO:0000313" key="2">
    <source>
        <dbReference type="EMBL" id="KAK2146867.1"/>
    </source>
</evidence>
<keyword evidence="1" id="KW-0812">Transmembrane</keyword>
<protein>
    <recommendedName>
        <fullName evidence="4">DUF1761 domain-containing protein</fullName>
    </recommendedName>
</protein>
<feature type="transmembrane region" description="Helical" evidence="1">
    <location>
        <begin position="51"/>
        <end position="72"/>
    </location>
</feature>
<dbReference type="AlphaFoldDB" id="A0AAD9J655"/>
<dbReference type="Pfam" id="PF08570">
    <property type="entry name" value="DUF1761"/>
    <property type="match status" value="1"/>
</dbReference>
<keyword evidence="1" id="KW-0472">Membrane</keyword>
<evidence type="ECO:0008006" key="4">
    <source>
        <dbReference type="Google" id="ProtNLM"/>
    </source>
</evidence>
<dbReference type="EMBL" id="JAODUP010000581">
    <property type="protein sequence ID" value="KAK2146867.1"/>
    <property type="molecule type" value="Genomic_DNA"/>
</dbReference>
<sequence>MMLVGFLVALLADNIIGMLWYSPTLFGNSWIKLTHPGKRITELKANPGVYIAANIGHVIVATTIYFITHIFMQVTDFSSAFRLSSWLCALVWGSQIPHSVFSGKPSCLFLIDQGYDAVSIFTTTAIITMFA</sequence>
<dbReference type="Proteomes" id="UP001208570">
    <property type="component" value="Unassembled WGS sequence"/>
</dbReference>